<dbReference type="Proteomes" id="UP000287651">
    <property type="component" value="Unassembled WGS sequence"/>
</dbReference>
<evidence type="ECO:0000313" key="3">
    <source>
        <dbReference type="Proteomes" id="UP000287651"/>
    </source>
</evidence>
<sequence>MKVGVACGGKGGHMYVVCMKRWLAMARPPTRLAGHGLATYKGWLTATRPPTRDGHPRAWAATTSPTASRGGNAGRRGGRPLAGWLPVTKGSCLLCRGNGSGDAVRVKEG</sequence>
<evidence type="ECO:0000256" key="1">
    <source>
        <dbReference type="SAM" id="MobiDB-lite"/>
    </source>
</evidence>
<organism evidence="2 3">
    <name type="scientific">Ensete ventricosum</name>
    <name type="common">Abyssinian banana</name>
    <name type="synonym">Musa ensete</name>
    <dbReference type="NCBI Taxonomy" id="4639"/>
    <lineage>
        <taxon>Eukaryota</taxon>
        <taxon>Viridiplantae</taxon>
        <taxon>Streptophyta</taxon>
        <taxon>Embryophyta</taxon>
        <taxon>Tracheophyta</taxon>
        <taxon>Spermatophyta</taxon>
        <taxon>Magnoliopsida</taxon>
        <taxon>Liliopsida</taxon>
        <taxon>Zingiberales</taxon>
        <taxon>Musaceae</taxon>
        <taxon>Ensete</taxon>
    </lineage>
</organism>
<evidence type="ECO:0000313" key="2">
    <source>
        <dbReference type="EMBL" id="RRT59522.1"/>
    </source>
</evidence>
<comment type="caution">
    <text evidence="2">The sequence shown here is derived from an EMBL/GenBank/DDBJ whole genome shotgun (WGS) entry which is preliminary data.</text>
</comment>
<name>A0A426Z6D2_ENSVE</name>
<dbReference type="EMBL" id="AMZH03008171">
    <property type="protein sequence ID" value="RRT59522.1"/>
    <property type="molecule type" value="Genomic_DNA"/>
</dbReference>
<proteinExistence type="predicted"/>
<protein>
    <submittedName>
        <fullName evidence="2">Uncharacterized protein</fullName>
    </submittedName>
</protein>
<gene>
    <name evidence="2" type="ORF">B296_00010565</name>
</gene>
<accession>A0A426Z6D2</accession>
<feature type="region of interest" description="Disordered" evidence="1">
    <location>
        <begin position="47"/>
        <end position="82"/>
    </location>
</feature>
<reference evidence="2 3" key="1">
    <citation type="journal article" date="2014" name="Agronomy (Basel)">
        <title>A Draft Genome Sequence for Ensete ventricosum, the Drought-Tolerant Tree Against Hunger.</title>
        <authorList>
            <person name="Harrison J."/>
            <person name="Moore K.A."/>
            <person name="Paszkiewicz K."/>
            <person name="Jones T."/>
            <person name="Grant M."/>
            <person name="Ambacheew D."/>
            <person name="Muzemil S."/>
            <person name="Studholme D.J."/>
        </authorList>
    </citation>
    <scope>NUCLEOTIDE SEQUENCE [LARGE SCALE GENOMIC DNA]</scope>
</reference>
<dbReference type="AlphaFoldDB" id="A0A426Z6D2"/>